<dbReference type="Proteomes" id="UP001206128">
    <property type="component" value="Unassembled WGS sequence"/>
</dbReference>
<dbReference type="InterPro" id="IPR049161">
    <property type="entry name" value="GH59_cat"/>
</dbReference>
<evidence type="ECO:0000313" key="8">
    <source>
        <dbReference type="EMBL" id="MCP2170477.1"/>
    </source>
</evidence>
<dbReference type="GO" id="GO:0006683">
    <property type="term" value="P:galactosylceramide catabolic process"/>
    <property type="evidence" value="ECO:0007669"/>
    <property type="project" value="InterPro"/>
</dbReference>
<dbReference type="PROSITE" id="PS50231">
    <property type="entry name" value="RICIN_B_LECTIN"/>
    <property type="match status" value="1"/>
</dbReference>
<dbReference type="Pfam" id="PF00652">
    <property type="entry name" value="Ricin_B_lectin"/>
    <property type="match status" value="1"/>
</dbReference>
<evidence type="ECO:0000256" key="5">
    <source>
        <dbReference type="ARBA" id="ARBA00033098"/>
    </source>
</evidence>
<dbReference type="InterPro" id="IPR013785">
    <property type="entry name" value="Aldolase_TIM"/>
</dbReference>
<evidence type="ECO:0000259" key="7">
    <source>
        <dbReference type="SMART" id="SM00458"/>
    </source>
</evidence>
<dbReference type="GO" id="GO:0005764">
    <property type="term" value="C:lysosome"/>
    <property type="evidence" value="ECO:0007669"/>
    <property type="project" value="TreeGrafter"/>
</dbReference>
<dbReference type="SUPFAM" id="SSF50370">
    <property type="entry name" value="Ricin B-like lectins"/>
    <property type="match status" value="1"/>
</dbReference>
<gene>
    <name evidence="8" type="ORF">LX83_007368</name>
</gene>
<dbReference type="InterPro" id="IPR000772">
    <property type="entry name" value="Ricin_B_lectin"/>
</dbReference>
<feature type="domain" description="Ricin B lectin" evidence="7">
    <location>
        <begin position="672"/>
        <end position="798"/>
    </location>
</feature>
<evidence type="ECO:0000256" key="4">
    <source>
        <dbReference type="ARBA" id="ARBA00022963"/>
    </source>
</evidence>
<keyword evidence="4" id="KW-0442">Lipid degradation</keyword>
<dbReference type="PANTHER" id="PTHR15172">
    <property type="entry name" value="GALACTOCEREBROSIDASE"/>
    <property type="match status" value="1"/>
</dbReference>
<dbReference type="GO" id="GO:0016020">
    <property type="term" value="C:membrane"/>
    <property type="evidence" value="ECO:0007669"/>
    <property type="project" value="GOC"/>
</dbReference>
<keyword evidence="3" id="KW-0746">Sphingolipid metabolism</keyword>
<keyword evidence="6" id="KW-0732">Signal</keyword>
<dbReference type="Pfam" id="PF21708">
    <property type="entry name" value="Glyco_hydro_59_C"/>
    <property type="match status" value="1"/>
</dbReference>
<evidence type="ECO:0000313" key="9">
    <source>
        <dbReference type="Proteomes" id="UP001206128"/>
    </source>
</evidence>
<keyword evidence="9" id="KW-1185">Reference proteome</keyword>
<comment type="similarity">
    <text evidence="1">Belongs to the glycosyl hydrolase 59 family.</text>
</comment>
<dbReference type="Gene3D" id="2.80.10.50">
    <property type="match status" value="1"/>
</dbReference>
<dbReference type="PRINTS" id="PR00850">
    <property type="entry name" value="GLHYDRLASE59"/>
</dbReference>
<keyword evidence="3" id="KW-0443">Lipid metabolism</keyword>
<dbReference type="InterPro" id="IPR001286">
    <property type="entry name" value="Glyco_hydro_59"/>
</dbReference>
<dbReference type="SUPFAM" id="SSF51445">
    <property type="entry name" value="(Trans)glycosidases"/>
    <property type="match status" value="1"/>
</dbReference>
<feature type="chain" id="PRO_5042193641" description="galactosylceramidase" evidence="6">
    <location>
        <begin position="29"/>
        <end position="798"/>
    </location>
</feature>
<dbReference type="CDD" id="cd23418">
    <property type="entry name" value="beta-trefoil_Ricin_XLN-like"/>
    <property type="match status" value="1"/>
</dbReference>
<keyword evidence="8" id="KW-0378">Hydrolase</keyword>
<dbReference type="EMBL" id="JAMTCK010000037">
    <property type="protein sequence ID" value="MCP2170477.1"/>
    <property type="molecule type" value="Genomic_DNA"/>
</dbReference>
<reference evidence="8" key="1">
    <citation type="submission" date="2022-06" db="EMBL/GenBank/DDBJ databases">
        <title>Genomic Encyclopedia of Archaeal and Bacterial Type Strains, Phase II (KMG-II): from individual species to whole genera.</title>
        <authorList>
            <person name="Goeker M."/>
        </authorList>
    </citation>
    <scope>NUCLEOTIDE SEQUENCE</scope>
    <source>
        <strain evidence="8">DSM 43935</strain>
    </source>
</reference>
<organism evidence="8 9">
    <name type="scientific">Goodfellowiella coeruleoviolacea</name>
    <dbReference type="NCBI Taxonomy" id="334858"/>
    <lineage>
        <taxon>Bacteria</taxon>
        <taxon>Bacillati</taxon>
        <taxon>Actinomycetota</taxon>
        <taxon>Actinomycetes</taxon>
        <taxon>Pseudonocardiales</taxon>
        <taxon>Pseudonocardiaceae</taxon>
        <taxon>Goodfellowiella</taxon>
    </lineage>
</organism>
<dbReference type="PANTHER" id="PTHR15172:SF1">
    <property type="entry name" value="GALACTOCEREBROSIDASE"/>
    <property type="match status" value="1"/>
</dbReference>
<comment type="caution">
    <text evidence="8">The sequence shown here is derived from an EMBL/GenBank/DDBJ whole genome shotgun (WGS) entry which is preliminary data.</text>
</comment>
<dbReference type="InterPro" id="IPR049162">
    <property type="entry name" value="GH59_C"/>
</dbReference>
<dbReference type="InterPro" id="IPR013320">
    <property type="entry name" value="ConA-like_dom_sf"/>
</dbReference>
<dbReference type="SUPFAM" id="SSF49899">
    <property type="entry name" value="Concanavalin A-like lectins/glucanases"/>
    <property type="match status" value="1"/>
</dbReference>
<dbReference type="InterPro" id="IPR017853">
    <property type="entry name" value="GH"/>
</dbReference>
<dbReference type="AlphaFoldDB" id="A0AAE3GLH8"/>
<evidence type="ECO:0000256" key="3">
    <source>
        <dbReference type="ARBA" id="ARBA00022919"/>
    </source>
</evidence>
<evidence type="ECO:0000256" key="6">
    <source>
        <dbReference type="SAM" id="SignalP"/>
    </source>
</evidence>
<name>A0AAE3GLH8_9PSEU</name>
<accession>A0AAE3GLH8</accession>
<dbReference type="InterPro" id="IPR035992">
    <property type="entry name" value="Ricin_B-like_lectins"/>
</dbReference>
<evidence type="ECO:0000256" key="1">
    <source>
        <dbReference type="ARBA" id="ARBA00005637"/>
    </source>
</evidence>
<dbReference type="Pfam" id="PF02057">
    <property type="entry name" value="Glyco_hydro_59"/>
    <property type="match status" value="1"/>
</dbReference>
<dbReference type="SMART" id="SM00458">
    <property type="entry name" value="RICIN"/>
    <property type="match status" value="1"/>
</dbReference>
<dbReference type="Gene3D" id="3.20.20.80">
    <property type="entry name" value="Glycosidases"/>
    <property type="match status" value="1"/>
</dbReference>
<dbReference type="RefSeq" id="WP_253780883.1">
    <property type="nucleotide sequence ID" value="NZ_JAMTCK010000037.1"/>
</dbReference>
<evidence type="ECO:0000256" key="2">
    <source>
        <dbReference type="ARBA" id="ARBA00012657"/>
    </source>
</evidence>
<protein>
    <recommendedName>
        <fullName evidence="2">galactosylceramidase</fullName>
        <ecNumber evidence="2">3.2.1.46</ecNumber>
    </recommendedName>
    <alternativeName>
        <fullName evidence="5">Galactosylceramidase</fullName>
    </alternativeName>
</protein>
<sequence>MPGTLLRTVRTAAVAVAAAVLAAGGVVAAAPAQAATSITVNGASSGRTFDGVGAVSGGGGNSRLLIDYPEPQRSQILDYLFKPGYGAALQILKVEIGGDTNSTSGAEASHAHFRGDLNCDRGYQWWIMEQAKARNPDIKLVGLPWGAPGWIGNGTFFSTDLVDYFLSWLGCARQHGLTIDYLTPVQNERQWSPDWTVTIRNALNANGYGSVKIISGDSWPGDWGPAGPIATNTAYRNATDVLSAHYTCGYLSAQTSCAVPANVANSGKTLWSSENGSQDYNDGAKPLARGINRVYLDGKMTAYLNWDLIAAVTPNIPWPTVGLVLANQPWSGWYSVGKDLWAIAHTAQFTAPGWKYLDSSSGYLGGNRANGSYVSLKSPNNSDYSTIIETMDAAGAQTLNFSVTGGLSTGQVHVWATNLNSTNPADFFVHTADITPSAGSFSLTVQPGHLYSITTTTGQGRGSAASPSPGSLNLPYADNFDGYTAGVEPRYLMAMQGAFETSPCAGGRAGMCVRQAAPQQPILWKENATPYAQLGNVNWNNYTVSADVLLEKSGYAELIGRAGTEDLKPCGLNAYYLRVSDTGAWSIVRNNTSCAMTTVASGTTAALGTNRWHSLALAFSGSTITASIDGTVVRTVNDSTFSAGQVGFGTSQGETAQFDNLAVVSGQGGAPTSALRNTNSGRCLDVPGVSQTNGTQVTLWDCNAGTNQQWTLTSSKQLQVYGTKCLDAEAAGTAPGTRVIIWDCNGGTNQQWNLTAAGTISGVHSGLCLGPNGAGTANSTPVILQTCDGGTSQQWMRS</sequence>
<dbReference type="GO" id="GO:0004336">
    <property type="term" value="F:galactosylceramidase activity"/>
    <property type="evidence" value="ECO:0007669"/>
    <property type="project" value="UniProtKB-EC"/>
</dbReference>
<proteinExistence type="inferred from homology"/>
<feature type="signal peptide" evidence="6">
    <location>
        <begin position="1"/>
        <end position="28"/>
    </location>
</feature>
<dbReference type="EC" id="3.2.1.46" evidence="2"/>
<dbReference type="Gene3D" id="2.60.120.560">
    <property type="entry name" value="Exo-inulinase, domain 1"/>
    <property type="match status" value="1"/>
</dbReference>
<dbReference type="Gene3D" id="3.20.20.70">
    <property type="entry name" value="Aldolase class I"/>
    <property type="match status" value="1"/>
</dbReference>